<reference evidence="1" key="1">
    <citation type="submission" date="2021-05" db="EMBL/GenBank/DDBJ databases">
        <authorList>
            <person name="Pan Q."/>
            <person name="Jouanno E."/>
            <person name="Zahm M."/>
            <person name="Klopp C."/>
            <person name="Cabau C."/>
            <person name="Louis A."/>
            <person name="Berthelot C."/>
            <person name="Parey E."/>
            <person name="Roest Crollius H."/>
            <person name="Montfort J."/>
            <person name="Robinson-Rechavi M."/>
            <person name="Bouchez O."/>
            <person name="Lampietro C."/>
            <person name="Lopez Roques C."/>
            <person name="Donnadieu C."/>
            <person name="Postlethwait J."/>
            <person name="Bobe J."/>
            <person name="Dillon D."/>
            <person name="Chandos A."/>
            <person name="von Hippel F."/>
            <person name="Guiguen Y."/>
        </authorList>
    </citation>
    <scope>NUCLEOTIDE SEQUENCE</scope>
    <source>
        <strain evidence="1">YG-Jan2019</strain>
    </source>
</reference>
<sequence>MQRSLLGQGSGPAQWPNISRTVEALFLELCQKHPAGKTVHGVRVNRWAAMLSDYRTIRTMVLGSPHLREQTRLQLFEVNQLTLTQWYNTRVTSMEKFTLHPGTGSMISAREGVGPFDPADDRAAPLTVPEPSTGTYQLPADQGGQAVQRGRGATYQPPLPRNSLPPPTWLLQTCPQPPLLCHPPLEDPLSPGPHFGGLERDLSPGRQSVSTSPTCAQNAASQKPRNMDTAPSKELVSVPLPQVDKLWLVGWT</sequence>
<gene>
    <name evidence="1" type="ORF">DPEC_G00099790</name>
</gene>
<proteinExistence type="predicted"/>
<accession>A0ACC2GWS5</accession>
<dbReference type="EMBL" id="CM055735">
    <property type="protein sequence ID" value="KAJ8007962.1"/>
    <property type="molecule type" value="Genomic_DNA"/>
</dbReference>
<name>A0ACC2GWS5_DALPE</name>
<keyword evidence="2" id="KW-1185">Reference proteome</keyword>
<dbReference type="Proteomes" id="UP001157502">
    <property type="component" value="Chromosome 8"/>
</dbReference>
<evidence type="ECO:0000313" key="2">
    <source>
        <dbReference type="Proteomes" id="UP001157502"/>
    </source>
</evidence>
<evidence type="ECO:0000313" key="1">
    <source>
        <dbReference type="EMBL" id="KAJ8007962.1"/>
    </source>
</evidence>
<organism evidence="1 2">
    <name type="scientific">Dallia pectoralis</name>
    <name type="common">Alaska blackfish</name>
    <dbReference type="NCBI Taxonomy" id="75939"/>
    <lineage>
        <taxon>Eukaryota</taxon>
        <taxon>Metazoa</taxon>
        <taxon>Chordata</taxon>
        <taxon>Craniata</taxon>
        <taxon>Vertebrata</taxon>
        <taxon>Euteleostomi</taxon>
        <taxon>Actinopterygii</taxon>
        <taxon>Neopterygii</taxon>
        <taxon>Teleostei</taxon>
        <taxon>Protacanthopterygii</taxon>
        <taxon>Esociformes</taxon>
        <taxon>Umbridae</taxon>
        <taxon>Dallia</taxon>
    </lineage>
</organism>
<protein>
    <submittedName>
        <fullName evidence="1">Uncharacterized protein</fullName>
    </submittedName>
</protein>
<comment type="caution">
    <text evidence="1">The sequence shown here is derived from an EMBL/GenBank/DDBJ whole genome shotgun (WGS) entry which is preliminary data.</text>
</comment>